<name>A0A2R4MFX8_9HYPH</name>
<dbReference type="SUPFAM" id="SSF54427">
    <property type="entry name" value="NTF2-like"/>
    <property type="match status" value="1"/>
</dbReference>
<proteinExistence type="predicted"/>
<reference evidence="1 2" key="1">
    <citation type="submission" date="2017-05" db="EMBL/GenBank/DDBJ databases">
        <title>Genome Analysis of Maritalea myrionectae HL2708#5.</title>
        <authorList>
            <consortium name="Cotde Inc.-PKNU"/>
            <person name="Jang D."/>
            <person name="Oh H.-M."/>
        </authorList>
    </citation>
    <scope>NUCLEOTIDE SEQUENCE [LARGE SCALE GENOMIC DNA]</scope>
    <source>
        <strain evidence="1 2">HL2708#5</strain>
    </source>
</reference>
<dbReference type="InterPro" id="IPR032710">
    <property type="entry name" value="NTF2-like_dom_sf"/>
</dbReference>
<evidence type="ECO:0000313" key="2">
    <source>
        <dbReference type="Proteomes" id="UP000258927"/>
    </source>
</evidence>
<evidence type="ECO:0008006" key="3">
    <source>
        <dbReference type="Google" id="ProtNLM"/>
    </source>
</evidence>
<protein>
    <recommendedName>
        <fullName evidence="3">SnoaL-like domain-containing protein</fullName>
    </recommendedName>
</protein>
<evidence type="ECO:0000313" key="1">
    <source>
        <dbReference type="EMBL" id="AVX04922.1"/>
    </source>
</evidence>
<dbReference type="KEGG" id="mmyr:MXMO3_02409"/>
<dbReference type="Gene3D" id="3.30.1330.40">
    <property type="entry name" value="RutC-like"/>
    <property type="match status" value="1"/>
</dbReference>
<dbReference type="InterPro" id="IPR035959">
    <property type="entry name" value="RutC-like_sf"/>
</dbReference>
<organism evidence="1 2">
    <name type="scientific">Maritalea myrionectae</name>
    <dbReference type="NCBI Taxonomy" id="454601"/>
    <lineage>
        <taxon>Bacteria</taxon>
        <taxon>Pseudomonadati</taxon>
        <taxon>Pseudomonadota</taxon>
        <taxon>Alphaproteobacteria</taxon>
        <taxon>Hyphomicrobiales</taxon>
        <taxon>Devosiaceae</taxon>
        <taxon>Maritalea</taxon>
    </lineage>
</organism>
<dbReference type="AlphaFoldDB" id="A0A2R4MFX8"/>
<dbReference type="SUPFAM" id="SSF55298">
    <property type="entry name" value="YjgF-like"/>
    <property type="match status" value="1"/>
</dbReference>
<accession>A0A2R4MFX8</accession>
<dbReference type="Proteomes" id="UP000258927">
    <property type="component" value="Chromosome"/>
</dbReference>
<dbReference type="EMBL" id="CP021330">
    <property type="protein sequence ID" value="AVX04922.1"/>
    <property type="molecule type" value="Genomic_DNA"/>
</dbReference>
<keyword evidence="2" id="KW-1185">Reference proteome</keyword>
<sequence>MQKAVNPFNIADADRFEIWEMLVRRDIMAFAAQDWSAHEADFISEEFFGVNSGNSGNPDSWSAAFGELSAYAAEWVAFAQQTAETEYAEDPVQAHFRATTLRDIEINGSFAVAHKKFDGTIALADGGVEILNWQTIYFCKKRKGRWFISGFIGYLPNPMGSSPDGIDSFLRGQQTIASRRLTSRDTTSTRRSSTASQVRSIISNLAPTSTTDFKTMAAQALNDCELQLKEQKCELNDVFRITVIVSQIEDAIPFQTIFDEAWPTSQPTISISEARLPKDAKVQIEMWINSPRPDPVG</sequence>
<gene>
    <name evidence="1" type="ORF">MXMO3_02409</name>
</gene>